<feature type="domain" description="Ig-like" evidence="4">
    <location>
        <begin position="162"/>
        <end position="249"/>
    </location>
</feature>
<dbReference type="SUPFAM" id="SSF48726">
    <property type="entry name" value="Immunoglobulin"/>
    <property type="match status" value="6"/>
</dbReference>
<evidence type="ECO:0000256" key="3">
    <source>
        <dbReference type="SAM" id="Phobius"/>
    </source>
</evidence>
<dbReference type="InterPro" id="IPR013783">
    <property type="entry name" value="Ig-like_fold"/>
</dbReference>
<keyword evidence="6" id="KW-1185">Reference proteome</keyword>
<organism evidence="5 6">
    <name type="scientific">Polypterus senegalus</name>
    <name type="common">Senegal bichir</name>
    <dbReference type="NCBI Taxonomy" id="55291"/>
    <lineage>
        <taxon>Eukaryota</taxon>
        <taxon>Metazoa</taxon>
        <taxon>Chordata</taxon>
        <taxon>Craniata</taxon>
        <taxon>Vertebrata</taxon>
        <taxon>Euteleostomi</taxon>
        <taxon>Actinopterygii</taxon>
        <taxon>Polypteriformes</taxon>
        <taxon>Polypteridae</taxon>
        <taxon>Polypterus</taxon>
    </lineage>
</organism>
<feature type="domain" description="Ig-like" evidence="4">
    <location>
        <begin position="348"/>
        <end position="464"/>
    </location>
</feature>
<feature type="non-terminal residue" evidence="5">
    <location>
        <position position="1"/>
    </location>
</feature>
<proteinExistence type="predicted"/>
<protein>
    <submittedName>
        <fullName evidence="5">SIRB1 protein</fullName>
    </submittedName>
</protein>
<feature type="non-terminal residue" evidence="5">
    <location>
        <position position="730"/>
    </location>
</feature>
<evidence type="ECO:0000256" key="2">
    <source>
        <dbReference type="ARBA" id="ARBA00023180"/>
    </source>
</evidence>
<dbReference type="CDD" id="cd00098">
    <property type="entry name" value="IgC1"/>
    <property type="match status" value="4"/>
</dbReference>
<dbReference type="PROSITE" id="PS50835">
    <property type="entry name" value="IG_LIKE"/>
    <property type="match status" value="6"/>
</dbReference>
<gene>
    <name evidence="5" type="primary">Sirpb1_3</name>
    <name evidence="5" type="ORF">GTO92_0008728</name>
</gene>
<dbReference type="InterPro" id="IPR051755">
    <property type="entry name" value="Ig-like_CS_Receptor"/>
</dbReference>
<dbReference type="InterPro" id="IPR013106">
    <property type="entry name" value="Ig_V-set"/>
</dbReference>
<keyword evidence="3" id="KW-1133">Transmembrane helix</keyword>
<comment type="caution">
    <text evidence="5">The sequence shown here is derived from an EMBL/GenBank/DDBJ whole genome shotgun (WGS) entry which is preliminary data.</text>
</comment>
<dbReference type="InterPro" id="IPR003597">
    <property type="entry name" value="Ig_C1-set"/>
</dbReference>
<dbReference type="Pfam" id="PF07686">
    <property type="entry name" value="V-set"/>
    <property type="match status" value="2"/>
</dbReference>
<dbReference type="PANTHER" id="PTHR19971">
    <property type="entry name" value="SIGNAL-REGULATORY PROTEIN BETA"/>
    <property type="match status" value="1"/>
</dbReference>
<dbReference type="InterPro" id="IPR003599">
    <property type="entry name" value="Ig_sub"/>
</dbReference>
<evidence type="ECO:0000313" key="5">
    <source>
        <dbReference type="EMBL" id="MBN3290195.1"/>
    </source>
</evidence>
<evidence type="ECO:0000259" key="4">
    <source>
        <dbReference type="PROSITE" id="PS50835"/>
    </source>
</evidence>
<keyword evidence="2" id="KW-0325">Glycoprotein</keyword>
<evidence type="ECO:0000313" key="6">
    <source>
        <dbReference type="Proteomes" id="UP001166052"/>
    </source>
</evidence>
<feature type="domain" description="Ig-like" evidence="4">
    <location>
        <begin position="27"/>
        <end position="159"/>
    </location>
</feature>
<dbReference type="Proteomes" id="UP001166052">
    <property type="component" value="Unassembled WGS sequence"/>
</dbReference>
<feature type="transmembrane region" description="Helical" evidence="3">
    <location>
        <begin position="666"/>
        <end position="689"/>
    </location>
</feature>
<reference evidence="5" key="1">
    <citation type="journal article" date="2021" name="Cell">
        <title>Tracing the genetic footprints of vertebrate landing in non-teleost ray-finned fishes.</title>
        <authorList>
            <person name="Bi X."/>
            <person name="Wang K."/>
            <person name="Yang L."/>
            <person name="Pan H."/>
            <person name="Jiang H."/>
            <person name="Wei Q."/>
            <person name="Fang M."/>
            <person name="Yu H."/>
            <person name="Zhu C."/>
            <person name="Cai Y."/>
            <person name="He Y."/>
            <person name="Gan X."/>
            <person name="Zeng H."/>
            <person name="Yu D."/>
            <person name="Zhu Y."/>
            <person name="Jiang H."/>
            <person name="Qiu Q."/>
            <person name="Yang H."/>
            <person name="Zhang Y.E."/>
            <person name="Wang W."/>
            <person name="Zhu M."/>
            <person name="He S."/>
            <person name="Zhang G."/>
        </authorList>
    </citation>
    <scope>NUCLEOTIDE SEQUENCE</scope>
    <source>
        <strain evidence="5">Bchr_001</strain>
    </source>
</reference>
<dbReference type="Gene3D" id="2.60.40.10">
    <property type="entry name" value="Immunoglobulins"/>
    <property type="match status" value="6"/>
</dbReference>
<name>A0ABS2YTW0_POLSE</name>
<feature type="domain" description="Ig-like" evidence="4">
    <location>
        <begin position="262"/>
        <end position="344"/>
    </location>
</feature>
<keyword evidence="1" id="KW-1015">Disulfide bond</keyword>
<evidence type="ECO:0000256" key="1">
    <source>
        <dbReference type="ARBA" id="ARBA00023157"/>
    </source>
</evidence>
<keyword evidence="3" id="KW-0472">Membrane</keyword>
<feature type="domain" description="Ig-like" evidence="4">
    <location>
        <begin position="467"/>
        <end position="556"/>
    </location>
</feature>
<dbReference type="SMART" id="SM00407">
    <property type="entry name" value="IGc1"/>
    <property type="match status" value="4"/>
</dbReference>
<dbReference type="SMART" id="SM00409">
    <property type="entry name" value="IG"/>
    <property type="match status" value="2"/>
</dbReference>
<dbReference type="Pfam" id="PF07654">
    <property type="entry name" value="C1-set"/>
    <property type="match status" value="4"/>
</dbReference>
<keyword evidence="3" id="KW-0812">Transmembrane</keyword>
<feature type="domain" description="Ig-like" evidence="4">
    <location>
        <begin position="567"/>
        <end position="649"/>
    </location>
</feature>
<dbReference type="InterPro" id="IPR036179">
    <property type="entry name" value="Ig-like_dom_sf"/>
</dbReference>
<dbReference type="EMBL" id="JAAWVN010007063">
    <property type="protein sequence ID" value="MBN3290195.1"/>
    <property type="molecule type" value="Genomic_DNA"/>
</dbReference>
<dbReference type="InterPro" id="IPR007110">
    <property type="entry name" value="Ig-like_dom"/>
</dbReference>
<accession>A0ABS2YTW0</accession>
<sequence>MNENTSVIFCGTFHSCVKPAAALLLTPSSVMDVCAESMEGLIFQAALVVAGKFQFSIPHPEVAAPQHSDVLLPCIFANSRIELKDVLIVWRHDDAELIKFDAGQMNPTSRRVQLFVNEIERGNASLLLKDVIISDEGQYECGVVEAPNEEYGSIKFKVTVAPQVILNASLFVMDQPGMLECHAEGFYPRDISIKWFRGATSLPFQEAPQVRSNPDGTFSVLSVYKYTPSGGTANETVSCQVDHDSRNVPWVKMTRLQFHKRPSVTVTSQVLGQNKEQLLTCRLDGHYPDDIVVTWMKNGKALNKSELKGDGTYVTTESILLTSFNEKDNFACLVEQEGFKDPLTKIIPIEMEVVAGEFQFSIPHPEVTAPQHSDVLLPCIFANSRIELKDVLIVWKHDDAELIKFDAGQMNPSSRRVQLFVNEIERGNASLLLKDVIISDEGQYECGVVEAPNEEYGIIKFKVTVAPQVFLNVSLFVMDQPGMLECHAEGFYPRDISIKWFSGAKSLPSQEAPQLQSNPDGTFSVQSVYKYTPSSGTANETISCRVDHYSRNVPLVKTTHLMFRRRPSVTVTSQVLEQNKEQLVTCRLDGHYPDNIVVTWMRNGKGLNKSELKSDGTYVTTESLLLTSFNEKDEISCLVEQEGFKDPLTKIIPIKLGDNPQSTITALYVIVVILLILVLALLSGVIFLLRRYLYFASLSMTHPRLFSFLRGVLQQQQEILRSDKKYLAIW</sequence>